<dbReference type="Proteomes" id="UP000261520">
    <property type="component" value="Unplaced"/>
</dbReference>
<protein>
    <submittedName>
        <fullName evidence="4">Uncharacterized protein</fullName>
    </submittedName>
</protein>
<feature type="region of interest" description="Disordered" evidence="3">
    <location>
        <begin position="63"/>
        <end position="93"/>
    </location>
</feature>
<evidence type="ECO:0000256" key="1">
    <source>
        <dbReference type="ARBA" id="ARBA00022737"/>
    </source>
</evidence>
<reference evidence="4" key="1">
    <citation type="submission" date="2025-08" db="UniProtKB">
        <authorList>
            <consortium name="Ensembl"/>
        </authorList>
    </citation>
    <scope>IDENTIFICATION</scope>
</reference>
<organism evidence="4 5">
    <name type="scientific">Periophthalmus magnuspinnatus</name>
    <dbReference type="NCBI Taxonomy" id="409849"/>
    <lineage>
        <taxon>Eukaryota</taxon>
        <taxon>Metazoa</taxon>
        <taxon>Chordata</taxon>
        <taxon>Craniata</taxon>
        <taxon>Vertebrata</taxon>
        <taxon>Euteleostomi</taxon>
        <taxon>Actinopterygii</taxon>
        <taxon>Neopterygii</taxon>
        <taxon>Teleostei</taxon>
        <taxon>Neoteleostei</taxon>
        <taxon>Acanthomorphata</taxon>
        <taxon>Gobiaria</taxon>
        <taxon>Gobiiformes</taxon>
        <taxon>Gobioidei</taxon>
        <taxon>Gobiidae</taxon>
        <taxon>Oxudercinae</taxon>
        <taxon>Periophthalmus</taxon>
    </lineage>
</organism>
<dbReference type="PANTHER" id="PTHR11039">
    <property type="entry name" value="NEBULIN"/>
    <property type="match status" value="1"/>
</dbReference>
<evidence type="ECO:0000313" key="5">
    <source>
        <dbReference type="Proteomes" id="UP000261520"/>
    </source>
</evidence>
<feature type="compositionally biased region" description="Polar residues" evidence="3">
    <location>
        <begin position="74"/>
        <end position="93"/>
    </location>
</feature>
<dbReference type="SMART" id="SM00227">
    <property type="entry name" value="NEBU"/>
    <property type="match status" value="9"/>
</dbReference>
<dbReference type="Ensembl" id="ENSPMGT00000022703.1">
    <property type="protein sequence ID" value="ENSPMGP00000021308.1"/>
    <property type="gene ID" value="ENSPMGG00000017245.1"/>
</dbReference>
<evidence type="ECO:0000256" key="3">
    <source>
        <dbReference type="SAM" id="MobiDB-lite"/>
    </source>
</evidence>
<keyword evidence="2" id="KW-0009">Actin-binding</keyword>
<dbReference type="PROSITE" id="PS51216">
    <property type="entry name" value="NEBULIN"/>
    <property type="match status" value="5"/>
</dbReference>
<dbReference type="GO" id="GO:0071691">
    <property type="term" value="P:cardiac muscle thin filament assembly"/>
    <property type="evidence" value="ECO:0007669"/>
    <property type="project" value="TreeGrafter"/>
</dbReference>
<evidence type="ECO:0000313" key="4">
    <source>
        <dbReference type="Ensembl" id="ENSPMGP00000021308.1"/>
    </source>
</evidence>
<proteinExistence type="predicted"/>
<name>A0A3B4AW03_9GOBI</name>
<dbReference type="GO" id="GO:0051015">
    <property type="term" value="F:actin filament binding"/>
    <property type="evidence" value="ECO:0007669"/>
    <property type="project" value="InterPro"/>
</dbReference>
<accession>A0A3B4AW03</accession>
<keyword evidence="5" id="KW-1185">Reference proteome</keyword>
<sequence>ALYSSMPQTLDTERARALTPLLSQVKYKESMKKDCSNALYHTLPETLETQRVKEITQLQSQVRDKQFNREKGRSSYSRLQSPPQVQHALQVSKNQSQVRRTDLVLFRSAPDRPDILNASNATKLASEVQSGYVIVIVAQVKYREGLEELRGHKPCYNPLECVSFKHTQAAGALASQYKSSQRIESGCDVPNLLQLQHVLHASKLQSNVEYKRQYEQNKAQYHMVLDTAEQRHHKDNAVLHSQVKYKEEYEKNKGRSQMEFSDTEAYKVSREAQRMTSEVRGAKDDLLDYIKMCLYSVNLSLFYVQKEYRKDLEEVRGRGLSGAGLEETPDLLRAKNATNILSEKKYRDKAERLRSSYSLVPDTPEMERVRNNQKQLSSVHYKEEVGRGTPVTETPELERVRRNQDNISNKLNLVQTCSIPGLNLLPVLYVQVKYRSGLQELKGRSLTHLDTPEYRRVRRSQDAVSMVTQHQRWRWS</sequence>
<reference evidence="4" key="2">
    <citation type="submission" date="2025-09" db="UniProtKB">
        <authorList>
            <consortium name="Ensembl"/>
        </authorList>
    </citation>
    <scope>IDENTIFICATION</scope>
</reference>
<dbReference type="GO" id="GO:0030018">
    <property type="term" value="C:Z disc"/>
    <property type="evidence" value="ECO:0007669"/>
    <property type="project" value="InterPro"/>
</dbReference>
<evidence type="ECO:0000256" key="2">
    <source>
        <dbReference type="ARBA" id="ARBA00023203"/>
    </source>
</evidence>
<dbReference type="AlphaFoldDB" id="A0A3B4AW03"/>
<keyword evidence="1" id="KW-0677">Repeat</keyword>
<dbReference type="Pfam" id="PF00880">
    <property type="entry name" value="Nebulin"/>
    <property type="match status" value="4"/>
</dbReference>
<feature type="compositionally biased region" description="Basic and acidic residues" evidence="3">
    <location>
        <begin position="63"/>
        <end position="73"/>
    </location>
</feature>
<dbReference type="InterPro" id="IPR055297">
    <property type="entry name" value="NEBU/NEBL"/>
</dbReference>
<dbReference type="PANTHER" id="PTHR11039:SF48">
    <property type="entry name" value="NEBULETTE"/>
    <property type="match status" value="1"/>
</dbReference>
<dbReference type="InterPro" id="IPR000900">
    <property type="entry name" value="Nebulin_repeat"/>
</dbReference>